<evidence type="ECO:0000313" key="6">
    <source>
        <dbReference type="Proteomes" id="UP000595074"/>
    </source>
</evidence>
<evidence type="ECO:0000256" key="4">
    <source>
        <dbReference type="ARBA" id="ARBA00023315"/>
    </source>
</evidence>
<dbReference type="EMBL" id="CP063164">
    <property type="protein sequence ID" value="QOR62623.1"/>
    <property type="molecule type" value="Genomic_DNA"/>
</dbReference>
<keyword evidence="2 5" id="KW-0808">Transferase</keyword>
<evidence type="ECO:0000256" key="3">
    <source>
        <dbReference type="ARBA" id="ARBA00022737"/>
    </source>
</evidence>
<dbReference type="Proteomes" id="UP000595074">
    <property type="component" value="Chromosome"/>
</dbReference>
<dbReference type="InterPro" id="IPR051159">
    <property type="entry name" value="Hexapeptide_acetyltransf"/>
</dbReference>
<comment type="similarity">
    <text evidence="1">Belongs to the transferase hexapeptide repeat family.</text>
</comment>
<dbReference type="Gene3D" id="2.160.10.10">
    <property type="entry name" value="Hexapeptide repeat proteins"/>
    <property type="match status" value="1"/>
</dbReference>
<dbReference type="Pfam" id="PF14602">
    <property type="entry name" value="Hexapep_2"/>
    <property type="match status" value="1"/>
</dbReference>
<protein>
    <submittedName>
        <fullName evidence="5">Acyltransferase</fullName>
    </submittedName>
</protein>
<gene>
    <name evidence="5" type="ORF">IMZ28_03900</name>
</gene>
<keyword evidence="4 5" id="KW-0012">Acyltransferase</keyword>
<evidence type="ECO:0000313" key="5">
    <source>
        <dbReference type="EMBL" id="QOR62623.1"/>
    </source>
</evidence>
<dbReference type="SUPFAM" id="SSF51161">
    <property type="entry name" value="Trimeric LpxA-like enzymes"/>
    <property type="match status" value="1"/>
</dbReference>
<organism evidence="5 6">
    <name type="scientific">Sulfurovum indicum</name>
    <dbReference type="NCBI Taxonomy" id="2779528"/>
    <lineage>
        <taxon>Bacteria</taxon>
        <taxon>Pseudomonadati</taxon>
        <taxon>Campylobacterota</taxon>
        <taxon>Epsilonproteobacteria</taxon>
        <taxon>Campylobacterales</taxon>
        <taxon>Sulfurovaceae</taxon>
        <taxon>Sulfurovum</taxon>
    </lineage>
</organism>
<sequence>MQIHDLLRKVVRFYRLVRASDDFKKLKYGSSFIVGTNCLIYPSQFISFGNNTAIGRDVIISTSKSGRSPIQIGDHVMIAQRVMIIGGNHEISQIDVPMDTQGEGKQGPITIEDDVWIGAGSIILTGITIGKGAVVGAGSVVTKSVEPYSIVAGNPARLIGKRI</sequence>
<name>A0A7M1S5C8_9BACT</name>
<dbReference type="InterPro" id="IPR018357">
    <property type="entry name" value="Hexapep_transf_CS"/>
</dbReference>
<evidence type="ECO:0000256" key="1">
    <source>
        <dbReference type="ARBA" id="ARBA00007274"/>
    </source>
</evidence>
<dbReference type="PROSITE" id="PS00101">
    <property type="entry name" value="HEXAPEP_TRANSFERASES"/>
    <property type="match status" value="1"/>
</dbReference>
<dbReference type="GO" id="GO:0008374">
    <property type="term" value="F:O-acyltransferase activity"/>
    <property type="evidence" value="ECO:0007669"/>
    <property type="project" value="TreeGrafter"/>
</dbReference>
<keyword evidence="6" id="KW-1185">Reference proteome</keyword>
<dbReference type="CDD" id="cd04647">
    <property type="entry name" value="LbH_MAT_like"/>
    <property type="match status" value="1"/>
</dbReference>
<dbReference type="InterPro" id="IPR001451">
    <property type="entry name" value="Hexapep"/>
</dbReference>
<dbReference type="KEGG" id="sinu:IMZ28_03900"/>
<proteinExistence type="inferred from homology"/>
<evidence type="ECO:0000256" key="2">
    <source>
        <dbReference type="ARBA" id="ARBA00022679"/>
    </source>
</evidence>
<dbReference type="GO" id="GO:0005829">
    <property type="term" value="C:cytosol"/>
    <property type="evidence" value="ECO:0007669"/>
    <property type="project" value="TreeGrafter"/>
</dbReference>
<reference evidence="5 6" key="1">
    <citation type="submission" date="2020-10" db="EMBL/GenBank/DDBJ databases">
        <title>The genome of sulfurovum sp.</title>
        <authorList>
            <person name="Xie S."/>
            <person name="Shao Z."/>
            <person name="Jiang L."/>
        </authorList>
    </citation>
    <scope>NUCLEOTIDE SEQUENCE [LARGE SCALE GENOMIC DNA]</scope>
    <source>
        <strain evidence="5 6">ST-419</strain>
    </source>
</reference>
<dbReference type="AlphaFoldDB" id="A0A7M1S5C8"/>
<dbReference type="PANTHER" id="PTHR23416:SF23">
    <property type="entry name" value="ACETYLTRANSFERASE C18B11.09C-RELATED"/>
    <property type="match status" value="1"/>
</dbReference>
<accession>A0A7M1S5C8</accession>
<dbReference type="PANTHER" id="PTHR23416">
    <property type="entry name" value="SIALIC ACID SYNTHASE-RELATED"/>
    <property type="match status" value="1"/>
</dbReference>
<keyword evidence="3" id="KW-0677">Repeat</keyword>
<dbReference type="InterPro" id="IPR011004">
    <property type="entry name" value="Trimer_LpxA-like_sf"/>
</dbReference>